<dbReference type="NCBIfam" id="TIGR04057">
    <property type="entry name" value="SusC_RagA_signa"/>
    <property type="match status" value="1"/>
</dbReference>
<proteinExistence type="inferred from homology"/>
<evidence type="ECO:0000256" key="4">
    <source>
        <dbReference type="ARBA" id="ARBA00022692"/>
    </source>
</evidence>
<evidence type="ECO:0000256" key="1">
    <source>
        <dbReference type="ARBA" id="ARBA00004571"/>
    </source>
</evidence>
<dbReference type="PROSITE" id="PS52016">
    <property type="entry name" value="TONB_DEPENDENT_REC_3"/>
    <property type="match status" value="1"/>
</dbReference>
<dbReference type="SUPFAM" id="SSF49464">
    <property type="entry name" value="Carboxypeptidase regulatory domain-like"/>
    <property type="match status" value="1"/>
</dbReference>
<dbReference type="GO" id="GO:0009279">
    <property type="term" value="C:cell outer membrane"/>
    <property type="evidence" value="ECO:0007669"/>
    <property type="project" value="UniProtKB-SubCell"/>
</dbReference>
<evidence type="ECO:0000256" key="3">
    <source>
        <dbReference type="ARBA" id="ARBA00022452"/>
    </source>
</evidence>
<dbReference type="InterPro" id="IPR012910">
    <property type="entry name" value="Plug_dom"/>
</dbReference>
<organism evidence="10 11">
    <name type="scientific">Chryseobacterium taichungense</name>
    <dbReference type="NCBI Taxonomy" id="295069"/>
    <lineage>
        <taxon>Bacteria</taxon>
        <taxon>Pseudomonadati</taxon>
        <taxon>Bacteroidota</taxon>
        <taxon>Flavobacteriia</taxon>
        <taxon>Flavobacteriales</taxon>
        <taxon>Weeksellaceae</taxon>
        <taxon>Chryseobacterium group</taxon>
        <taxon>Chryseobacterium</taxon>
    </lineage>
</organism>
<keyword evidence="5 7" id="KW-0472">Membrane</keyword>
<dbReference type="Pfam" id="PF07715">
    <property type="entry name" value="Plug"/>
    <property type="match status" value="1"/>
</dbReference>
<dbReference type="SUPFAM" id="SSF56935">
    <property type="entry name" value="Porins"/>
    <property type="match status" value="1"/>
</dbReference>
<keyword evidence="11" id="KW-1185">Reference proteome</keyword>
<protein>
    <submittedName>
        <fullName evidence="10">TonB-linked outer membrane protein, SusC/RagA family</fullName>
    </submittedName>
</protein>
<dbReference type="STRING" id="295069.SAMN05421856_101336"/>
<comment type="subcellular location">
    <subcellularLocation>
        <location evidence="1 7">Cell outer membrane</location>
        <topology evidence="1 7">Multi-pass membrane protein</topology>
    </subcellularLocation>
</comment>
<evidence type="ECO:0000256" key="6">
    <source>
        <dbReference type="ARBA" id="ARBA00023237"/>
    </source>
</evidence>
<comment type="similarity">
    <text evidence="7">Belongs to the TonB-dependent receptor family.</text>
</comment>
<dbReference type="InterPro" id="IPR011662">
    <property type="entry name" value="Secretin/TonB_short_N"/>
</dbReference>
<dbReference type="EMBL" id="FOBV01000001">
    <property type="protein sequence ID" value="SEM13895.1"/>
    <property type="molecule type" value="Genomic_DNA"/>
</dbReference>
<dbReference type="InterPro" id="IPR039426">
    <property type="entry name" value="TonB-dep_rcpt-like"/>
</dbReference>
<sequence>MLAMFCFFLSNRSYAQQITLTVKKEKLVNVIKQLRKQSKGYDFAFNAAILERSNPVTVSLSATSLEKALTEIFKGQPLTYDISNGTIMIREKEVKPTKEPEEKGLKESINQQTIQGRVLNDKVQPLSGSSITIKNTGLQYITDKDGYFEIPTRYRDSIIIISFIGYETKEVTTPHTTQVILAQNRATLGFVDVVVNTGYQSLPKERATGSFVVIDSSLFNRKVSTNILDRLDGVTSGLIFNGLAYNTPINTPTGAGKNLGINIRGENTINAATDPLIVIDNFPYEGNLSAINPNDIESVTVLKDAAAASIWGAKAGNGVIVINTKKGKYNTPVKISFSTNLNVISKPDLFNNDRYISSQDYIDIEKRLFDNKYFDQDLSNTVTFPPVSPVVELLSKHRENIISDQELEKQLILYRDRDIRSDYDKYIYQTQVNRQYHLSINGGNDKHSFFLSAGQDNNRGNFIGKKDSRSTLTLGHIARLIKGLTLSSNLLYSKSTIKNEFNENLYGQLVSLSGNYTGLFPYAQLADDQGNPLSIARGTTDAYKKSLESKGFKDWNYKPFQEFLLADATRAISDLTLRFNLEYKISDPLKVNILYQHQNQVINGRNYQSPESYYVRNMVNTFAQYNQQTMSTKFIFPQGAVLNMNTYNWNVNNFRGQLNYDRKFGVHTVTGILGAEVREINVEGWSRTSYGYDDQFGTGVPNLNYSDAFPTNPGGASYIPAPTGDVYGNLDRFISYYTNLAYCYSDRYTLNFSARKDGSNLFGANVNNRFTPLWSTGIGWNVAKEEFYDMPLFTLLKIRGTFGYNGNIGNTPAQLTARYLPIYPESPFLPATIISAPNPELKWEKIKNINVGLDFATKANVISGTLEWYRKEGIDLLQPTPIASQTGFTSFTGNYANVRTQGIDLTLNSINTRGKFLWKTTLLYSHLKDKLTSYDVKPTSSSILLDRSLVVGKSMYGLFSYEWKGLDPATGDPLGNLNGVASKDYTAIINNYQPDSLIYHGSFRPSSFGALRNEFSFKNFSLSANITFKFGHYFRRTSTSLNYTSILQGRQNSDYEQRWQKPGDELITSVPSVIYPDNSQRAQFYQYSSVLVESASHIRLQDVRFSYLINNSFIKRMKLQNFQLYAYASNLGILWRKNKHNIDPDAYSSLTNTIFSAPFSLAFGLNLTL</sequence>
<name>A0A1H7VYN5_9FLAO</name>
<evidence type="ECO:0000313" key="10">
    <source>
        <dbReference type="EMBL" id="SEM13895.1"/>
    </source>
</evidence>
<keyword evidence="6 7" id="KW-0998">Cell outer membrane</keyword>
<dbReference type="InterPro" id="IPR036942">
    <property type="entry name" value="Beta-barrel_TonB_sf"/>
</dbReference>
<dbReference type="Pfam" id="PF07660">
    <property type="entry name" value="STN"/>
    <property type="match status" value="1"/>
</dbReference>
<feature type="domain" description="Secretin/TonB short N-terminal" evidence="8">
    <location>
        <begin position="41"/>
        <end position="91"/>
    </location>
</feature>
<evidence type="ECO:0000256" key="5">
    <source>
        <dbReference type="ARBA" id="ARBA00023136"/>
    </source>
</evidence>
<gene>
    <name evidence="10" type="ORF">SAMN05421856_101336</name>
</gene>
<dbReference type="InterPro" id="IPR023996">
    <property type="entry name" value="TonB-dep_OMP_SusC/RagA"/>
</dbReference>
<dbReference type="Pfam" id="PF13715">
    <property type="entry name" value="CarbopepD_reg_2"/>
    <property type="match status" value="1"/>
</dbReference>
<evidence type="ECO:0000313" key="11">
    <source>
        <dbReference type="Proteomes" id="UP000199450"/>
    </source>
</evidence>
<dbReference type="Gene3D" id="2.170.130.10">
    <property type="entry name" value="TonB-dependent receptor, plug domain"/>
    <property type="match status" value="1"/>
</dbReference>
<keyword evidence="3 7" id="KW-1134">Transmembrane beta strand</keyword>
<dbReference type="InterPro" id="IPR023997">
    <property type="entry name" value="TonB-dep_OMP_SusC/RagA_CS"/>
</dbReference>
<evidence type="ECO:0000256" key="2">
    <source>
        <dbReference type="ARBA" id="ARBA00022448"/>
    </source>
</evidence>
<feature type="domain" description="TonB-dependent receptor plug" evidence="9">
    <location>
        <begin position="204"/>
        <end position="319"/>
    </location>
</feature>
<dbReference type="AlphaFoldDB" id="A0A1H7VYN5"/>
<dbReference type="Proteomes" id="UP000199450">
    <property type="component" value="Unassembled WGS sequence"/>
</dbReference>
<dbReference type="InterPro" id="IPR037066">
    <property type="entry name" value="Plug_dom_sf"/>
</dbReference>
<evidence type="ECO:0000256" key="7">
    <source>
        <dbReference type="PROSITE-ProRule" id="PRU01360"/>
    </source>
</evidence>
<dbReference type="InterPro" id="IPR008969">
    <property type="entry name" value="CarboxyPept-like_regulatory"/>
</dbReference>
<evidence type="ECO:0000259" key="9">
    <source>
        <dbReference type="Pfam" id="PF07715"/>
    </source>
</evidence>
<dbReference type="Gene3D" id="2.60.40.1120">
    <property type="entry name" value="Carboxypeptidase-like, regulatory domain"/>
    <property type="match status" value="1"/>
</dbReference>
<accession>A0A1H7VYN5</accession>
<dbReference type="Gene3D" id="2.40.170.20">
    <property type="entry name" value="TonB-dependent receptor, beta-barrel domain"/>
    <property type="match status" value="1"/>
</dbReference>
<keyword evidence="4 7" id="KW-0812">Transmembrane</keyword>
<dbReference type="NCBIfam" id="TIGR04056">
    <property type="entry name" value="OMP_RagA_SusC"/>
    <property type="match status" value="1"/>
</dbReference>
<evidence type="ECO:0000259" key="8">
    <source>
        <dbReference type="Pfam" id="PF07660"/>
    </source>
</evidence>
<keyword evidence="2 7" id="KW-0813">Transport</keyword>
<reference evidence="11" key="1">
    <citation type="submission" date="2016-10" db="EMBL/GenBank/DDBJ databases">
        <authorList>
            <person name="Varghese N."/>
            <person name="Submissions S."/>
        </authorList>
    </citation>
    <scope>NUCLEOTIDE SEQUENCE [LARGE SCALE GENOMIC DNA]</scope>
    <source>
        <strain evidence="11">DSM 17453</strain>
    </source>
</reference>